<comment type="caution">
    <text evidence="1">The sequence shown here is derived from an EMBL/GenBank/DDBJ whole genome shotgun (WGS) entry which is preliminary data.</text>
</comment>
<reference evidence="1 2" key="1">
    <citation type="journal article" date="2014" name="Am. J. Bot.">
        <title>Genome assembly and annotation for red clover (Trifolium pratense; Fabaceae).</title>
        <authorList>
            <person name="Istvanek J."/>
            <person name="Jaros M."/>
            <person name="Krenek A."/>
            <person name="Repkova J."/>
        </authorList>
    </citation>
    <scope>NUCLEOTIDE SEQUENCE [LARGE SCALE GENOMIC DNA]</scope>
    <source>
        <strain evidence="2">cv. Tatra</strain>
        <tissue evidence="1">Young leaves</tissue>
    </source>
</reference>
<feature type="non-terminal residue" evidence="1">
    <location>
        <position position="1"/>
    </location>
</feature>
<gene>
    <name evidence="1" type="ORF">L195_g021450</name>
</gene>
<dbReference type="AlphaFoldDB" id="A0A2K3N590"/>
<dbReference type="EMBL" id="ASHM01016396">
    <property type="protein sequence ID" value="PNX98208.1"/>
    <property type="molecule type" value="Genomic_DNA"/>
</dbReference>
<accession>A0A2K3N590</accession>
<evidence type="ECO:0000313" key="2">
    <source>
        <dbReference type="Proteomes" id="UP000236291"/>
    </source>
</evidence>
<evidence type="ECO:0000313" key="1">
    <source>
        <dbReference type="EMBL" id="PNX98208.1"/>
    </source>
</evidence>
<proteinExistence type="predicted"/>
<organism evidence="1 2">
    <name type="scientific">Trifolium pratense</name>
    <name type="common">Red clover</name>
    <dbReference type="NCBI Taxonomy" id="57577"/>
    <lineage>
        <taxon>Eukaryota</taxon>
        <taxon>Viridiplantae</taxon>
        <taxon>Streptophyta</taxon>
        <taxon>Embryophyta</taxon>
        <taxon>Tracheophyta</taxon>
        <taxon>Spermatophyta</taxon>
        <taxon>Magnoliopsida</taxon>
        <taxon>eudicotyledons</taxon>
        <taxon>Gunneridae</taxon>
        <taxon>Pentapetalae</taxon>
        <taxon>rosids</taxon>
        <taxon>fabids</taxon>
        <taxon>Fabales</taxon>
        <taxon>Fabaceae</taxon>
        <taxon>Papilionoideae</taxon>
        <taxon>50 kb inversion clade</taxon>
        <taxon>NPAAA clade</taxon>
        <taxon>Hologalegina</taxon>
        <taxon>IRL clade</taxon>
        <taxon>Trifolieae</taxon>
        <taxon>Trifolium</taxon>
    </lineage>
</organism>
<dbReference type="Proteomes" id="UP000236291">
    <property type="component" value="Unassembled WGS sequence"/>
</dbReference>
<name>A0A2K3N590_TRIPR</name>
<sequence>RVRRKLATIVSSSIAVSTQLSSLNSYMIANTLSHSSEKEMKKRSVVCEGESRKRKCRERKGNCVGDSPDIKWFQSLPIAVAGDRTAILPAKFSVNHH</sequence>
<protein>
    <submittedName>
        <fullName evidence="1">Uncharacterized protein</fullName>
    </submittedName>
</protein>
<reference evidence="1 2" key="2">
    <citation type="journal article" date="2017" name="Front. Plant Sci.">
        <title>Gene Classification and Mining of Molecular Markers Useful in Red Clover (Trifolium pratense) Breeding.</title>
        <authorList>
            <person name="Istvanek J."/>
            <person name="Dluhosova J."/>
            <person name="Dluhos P."/>
            <person name="Patkova L."/>
            <person name="Nedelnik J."/>
            <person name="Repkova J."/>
        </authorList>
    </citation>
    <scope>NUCLEOTIDE SEQUENCE [LARGE SCALE GENOMIC DNA]</scope>
    <source>
        <strain evidence="2">cv. Tatra</strain>
        <tissue evidence="1">Young leaves</tissue>
    </source>
</reference>